<dbReference type="AlphaFoldDB" id="G2XRM0"/>
<organism evidence="1 2">
    <name type="scientific">Botryotinia fuckeliana (strain T4)</name>
    <name type="common">Noble rot fungus</name>
    <name type="synonym">Botrytis cinerea</name>
    <dbReference type="NCBI Taxonomy" id="999810"/>
    <lineage>
        <taxon>Eukaryota</taxon>
        <taxon>Fungi</taxon>
        <taxon>Dikarya</taxon>
        <taxon>Ascomycota</taxon>
        <taxon>Pezizomycotina</taxon>
        <taxon>Leotiomycetes</taxon>
        <taxon>Helotiales</taxon>
        <taxon>Sclerotiniaceae</taxon>
        <taxon>Botrytis</taxon>
    </lineage>
</organism>
<sequence>MRPNAAHADIERPDNCLRIIQVVLPSPAQPLSTFSIMIPAALNINDAEIKHE</sequence>
<evidence type="ECO:0000313" key="2">
    <source>
        <dbReference type="Proteomes" id="UP000008177"/>
    </source>
</evidence>
<evidence type="ECO:0000313" key="1">
    <source>
        <dbReference type="EMBL" id="CCD33682.1"/>
    </source>
</evidence>
<proteinExistence type="predicted"/>
<dbReference type="Proteomes" id="UP000008177">
    <property type="component" value="Unplaced contigs"/>
</dbReference>
<name>G2XRM0_BOTF4</name>
<dbReference type="HOGENOM" id="CLU_3086930_0_0_1"/>
<protein>
    <submittedName>
        <fullName evidence="1">Uncharacterized protein</fullName>
    </submittedName>
</protein>
<reference evidence="2" key="1">
    <citation type="journal article" date="2011" name="PLoS Genet.">
        <title>Genomic analysis of the necrotrophic fungal pathogens Sclerotinia sclerotiorum and Botrytis cinerea.</title>
        <authorList>
            <person name="Amselem J."/>
            <person name="Cuomo C.A."/>
            <person name="van Kan J.A."/>
            <person name="Viaud M."/>
            <person name="Benito E.P."/>
            <person name="Couloux A."/>
            <person name="Coutinho P.M."/>
            <person name="de Vries R.P."/>
            <person name="Dyer P.S."/>
            <person name="Fillinger S."/>
            <person name="Fournier E."/>
            <person name="Gout L."/>
            <person name="Hahn M."/>
            <person name="Kohn L."/>
            <person name="Lapalu N."/>
            <person name="Plummer K.M."/>
            <person name="Pradier J.M."/>
            <person name="Quevillon E."/>
            <person name="Sharon A."/>
            <person name="Simon A."/>
            <person name="ten Have A."/>
            <person name="Tudzynski B."/>
            <person name="Tudzynski P."/>
            <person name="Wincker P."/>
            <person name="Andrew M."/>
            <person name="Anthouard V."/>
            <person name="Beever R.E."/>
            <person name="Beffa R."/>
            <person name="Benoit I."/>
            <person name="Bouzid O."/>
            <person name="Brault B."/>
            <person name="Chen Z."/>
            <person name="Choquer M."/>
            <person name="Collemare J."/>
            <person name="Cotton P."/>
            <person name="Danchin E.G."/>
            <person name="Da Silva C."/>
            <person name="Gautier A."/>
            <person name="Giraud C."/>
            <person name="Giraud T."/>
            <person name="Gonzalez C."/>
            <person name="Grossetete S."/>
            <person name="Guldener U."/>
            <person name="Henrissat B."/>
            <person name="Howlett B.J."/>
            <person name="Kodira C."/>
            <person name="Kretschmer M."/>
            <person name="Lappartient A."/>
            <person name="Leroch M."/>
            <person name="Levis C."/>
            <person name="Mauceli E."/>
            <person name="Neuveglise C."/>
            <person name="Oeser B."/>
            <person name="Pearson M."/>
            <person name="Poulain J."/>
            <person name="Poussereau N."/>
            <person name="Quesneville H."/>
            <person name="Rascle C."/>
            <person name="Schumacher J."/>
            <person name="Segurens B."/>
            <person name="Sexton A."/>
            <person name="Silva E."/>
            <person name="Sirven C."/>
            <person name="Soanes D.M."/>
            <person name="Talbot N.J."/>
            <person name="Templeton M."/>
            <person name="Yandava C."/>
            <person name="Yarden O."/>
            <person name="Zeng Q."/>
            <person name="Rollins J.A."/>
            <person name="Lebrun M.H."/>
            <person name="Dickman M."/>
        </authorList>
    </citation>
    <scope>NUCLEOTIDE SEQUENCE [LARGE SCALE GENOMIC DNA]</scope>
    <source>
        <strain evidence="2">T4</strain>
    </source>
</reference>
<accession>G2XRM0</accession>
<dbReference type="EMBL" id="FQ790257">
    <property type="protein sequence ID" value="CCD33682.1"/>
    <property type="molecule type" value="Genomic_DNA"/>
</dbReference>
<gene>
    <name evidence="1" type="ORF">BofuT4_uP066410.1</name>
</gene>
<dbReference type="InParanoid" id="G2XRM0"/>